<feature type="region of interest" description="Disordered" evidence="1">
    <location>
        <begin position="230"/>
        <end position="251"/>
    </location>
</feature>
<protein>
    <recommendedName>
        <fullName evidence="2">CRAL-TRIO domain-containing protein</fullName>
    </recommendedName>
</protein>
<dbReference type="InterPro" id="IPR001251">
    <property type="entry name" value="CRAL-TRIO_dom"/>
</dbReference>
<evidence type="ECO:0000313" key="3">
    <source>
        <dbReference type="EMBL" id="KAL1117402.1"/>
    </source>
</evidence>
<proteinExistence type="predicted"/>
<organism evidence="3 4">
    <name type="scientific">Ranatra chinensis</name>
    <dbReference type="NCBI Taxonomy" id="642074"/>
    <lineage>
        <taxon>Eukaryota</taxon>
        <taxon>Metazoa</taxon>
        <taxon>Ecdysozoa</taxon>
        <taxon>Arthropoda</taxon>
        <taxon>Hexapoda</taxon>
        <taxon>Insecta</taxon>
        <taxon>Pterygota</taxon>
        <taxon>Neoptera</taxon>
        <taxon>Paraneoptera</taxon>
        <taxon>Hemiptera</taxon>
        <taxon>Heteroptera</taxon>
        <taxon>Panheteroptera</taxon>
        <taxon>Nepomorpha</taxon>
        <taxon>Nepidae</taxon>
        <taxon>Ranatrinae</taxon>
        <taxon>Ranatra</taxon>
    </lineage>
</organism>
<comment type="caution">
    <text evidence="3">The sequence shown here is derived from an EMBL/GenBank/DDBJ whole genome shotgun (WGS) entry which is preliminary data.</text>
</comment>
<dbReference type="SUPFAM" id="SSF46938">
    <property type="entry name" value="CRAL/TRIO N-terminal domain"/>
    <property type="match status" value="1"/>
</dbReference>
<accession>A0ABD0Y2F5</accession>
<dbReference type="PROSITE" id="PS50191">
    <property type="entry name" value="CRAL_TRIO"/>
    <property type="match status" value="1"/>
</dbReference>
<dbReference type="AlphaFoldDB" id="A0ABD0Y2F5"/>
<dbReference type="SMART" id="SM00516">
    <property type="entry name" value="SEC14"/>
    <property type="match status" value="1"/>
</dbReference>
<gene>
    <name evidence="3" type="ORF">AAG570_004728</name>
</gene>
<dbReference type="PANTHER" id="PTHR10174:SF222">
    <property type="entry name" value="GH10083P-RELATED"/>
    <property type="match status" value="1"/>
</dbReference>
<sequence>MLFLHSNYYSLEKTKSTIDNYYVVRAENPEAFTNWSYDEIAKSHQTYEMVELEGLTPRGHKVLVYRLKDYDPSKIVFLEALRTFLAFNDVIISEDGLCPGYEVVFDMKGTTLTHLARVASALHLVKMFMVYIQECHPVRLKAVHVINTVSFMDSVLSLVKPLMQSELVHLLILHNSLDTLEEFVPLKMMPRDYGGDGPPVGAAQESYDKFMKAKYSSWLKECHHWAADLKKRPQKSKTNGMEGSFRTLQID</sequence>
<reference evidence="3 4" key="1">
    <citation type="submission" date="2024-07" db="EMBL/GenBank/DDBJ databases">
        <title>Chromosome-level genome assembly of the water stick insect Ranatra chinensis (Heteroptera: Nepidae).</title>
        <authorList>
            <person name="Liu X."/>
        </authorList>
    </citation>
    <scope>NUCLEOTIDE SEQUENCE [LARGE SCALE GENOMIC DNA]</scope>
    <source>
        <strain evidence="3">Cailab_2021Rc</strain>
        <tissue evidence="3">Muscle</tissue>
    </source>
</reference>
<evidence type="ECO:0000313" key="4">
    <source>
        <dbReference type="Proteomes" id="UP001558652"/>
    </source>
</evidence>
<dbReference type="Pfam" id="PF00650">
    <property type="entry name" value="CRAL_TRIO"/>
    <property type="match status" value="1"/>
</dbReference>
<dbReference type="Gene3D" id="3.40.525.10">
    <property type="entry name" value="CRAL-TRIO lipid binding domain"/>
    <property type="match status" value="1"/>
</dbReference>
<dbReference type="InterPro" id="IPR036273">
    <property type="entry name" value="CRAL/TRIO_N_dom_sf"/>
</dbReference>
<dbReference type="InterPro" id="IPR036865">
    <property type="entry name" value="CRAL-TRIO_dom_sf"/>
</dbReference>
<dbReference type="CDD" id="cd00170">
    <property type="entry name" value="SEC14"/>
    <property type="match status" value="1"/>
</dbReference>
<dbReference type="EMBL" id="JBFDAA010000016">
    <property type="protein sequence ID" value="KAL1117402.1"/>
    <property type="molecule type" value="Genomic_DNA"/>
</dbReference>
<evidence type="ECO:0000256" key="1">
    <source>
        <dbReference type="SAM" id="MobiDB-lite"/>
    </source>
</evidence>
<dbReference type="PANTHER" id="PTHR10174">
    <property type="entry name" value="ALPHA-TOCOPHEROL TRANSFER PROTEIN-RELATED"/>
    <property type="match status" value="1"/>
</dbReference>
<dbReference type="PRINTS" id="PR00180">
    <property type="entry name" value="CRETINALDHBP"/>
</dbReference>
<name>A0ABD0Y2F5_9HEMI</name>
<dbReference type="SUPFAM" id="SSF52087">
    <property type="entry name" value="CRAL/TRIO domain"/>
    <property type="match status" value="1"/>
</dbReference>
<feature type="domain" description="CRAL-TRIO" evidence="2">
    <location>
        <begin position="40"/>
        <end position="201"/>
    </location>
</feature>
<feature type="compositionally biased region" description="Polar residues" evidence="1">
    <location>
        <begin position="236"/>
        <end position="251"/>
    </location>
</feature>
<evidence type="ECO:0000259" key="2">
    <source>
        <dbReference type="PROSITE" id="PS50191"/>
    </source>
</evidence>
<dbReference type="Proteomes" id="UP001558652">
    <property type="component" value="Unassembled WGS sequence"/>
</dbReference>
<keyword evidence="4" id="KW-1185">Reference proteome</keyword>